<feature type="region of interest" description="Disordered" evidence="7">
    <location>
        <begin position="271"/>
        <end position="330"/>
    </location>
</feature>
<keyword evidence="6 8" id="KW-0472">Membrane</keyword>
<evidence type="ECO:0000256" key="2">
    <source>
        <dbReference type="ARBA" id="ARBA00022448"/>
    </source>
</evidence>
<feature type="compositionally biased region" description="Basic residues" evidence="7">
    <location>
        <begin position="321"/>
        <end position="330"/>
    </location>
</feature>
<dbReference type="AlphaFoldDB" id="A0A427YIU8"/>
<reference evidence="9 10" key="1">
    <citation type="submission" date="2018-11" db="EMBL/GenBank/DDBJ databases">
        <title>Genome sequence of Saitozyma podzolica DSM 27192.</title>
        <authorList>
            <person name="Aliyu H."/>
            <person name="Gorte O."/>
            <person name="Ochsenreither K."/>
        </authorList>
    </citation>
    <scope>NUCLEOTIDE SEQUENCE [LARGE SCALE GENOMIC DNA]</scope>
    <source>
        <strain evidence="9 10">DSM 27192</strain>
    </source>
</reference>
<dbReference type="GO" id="GO:0016020">
    <property type="term" value="C:membrane"/>
    <property type="evidence" value="ECO:0007669"/>
    <property type="project" value="UniProtKB-SubCell"/>
</dbReference>
<comment type="caution">
    <text evidence="9">The sequence shown here is derived from an EMBL/GenBank/DDBJ whole genome shotgun (WGS) entry which is preliminary data.</text>
</comment>
<dbReference type="OrthoDB" id="1368at2759"/>
<feature type="region of interest" description="Disordered" evidence="7">
    <location>
        <begin position="1"/>
        <end position="28"/>
    </location>
</feature>
<dbReference type="STRING" id="1890683.A0A427YIU8"/>
<evidence type="ECO:0000256" key="5">
    <source>
        <dbReference type="ARBA" id="ARBA00023065"/>
    </source>
</evidence>
<dbReference type="Pfam" id="PF25539">
    <property type="entry name" value="Bestrophin_2"/>
    <property type="match status" value="2"/>
</dbReference>
<protein>
    <submittedName>
        <fullName evidence="9">Uncharacterized protein</fullName>
    </submittedName>
</protein>
<feature type="compositionally biased region" description="Basic and acidic residues" evidence="7">
    <location>
        <begin position="365"/>
        <end position="384"/>
    </location>
</feature>
<feature type="compositionally biased region" description="Polar residues" evidence="7">
    <location>
        <begin position="1"/>
        <end position="11"/>
    </location>
</feature>
<accession>A0A427YIU8</accession>
<feature type="transmembrane region" description="Helical" evidence="8">
    <location>
        <begin position="66"/>
        <end position="98"/>
    </location>
</feature>
<dbReference type="PANTHER" id="PTHR33281:SF21">
    <property type="entry name" value="MEMBRANE PROTEIN"/>
    <property type="match status" value="1"/>
</dbReference>
<dbReference type="InterPro" id="IPR044669">
    <property type="entry name" value="YneE/VCCN1/2-like"/>
</dbReference>
<name>A0A427YIU8_9TREE</name>
<dbReference type="PANTHER" id="PTHR33281">
    <property type="entry name" value="UPF0187 PROTEIN YNEE"/>
    <property type="match status" value="1"/>
</dbReference>
<feature type="region of interest" description="Disordered" evidence="7">
    <location>
        <begin position="354"/>
        <end position="384"/>
    </location>
</feature>
<evidence type="ECO:0000256" key="8">
    <source>
        <dbReference type="SAM" id="Phobius"/>
    </source>
</evidence>
<keyword evidence="4 8" id="KW-1133">Transmembrane helix</keyword>
<proteinExistence type="predicted"/>
<comment type="subcellular location">
    <subcellularLocation>
        <location evidence="1">Membrane</location>
        <topology evidence="1">Multi-pass membrane protein</topology>
    </subcellularLocation>
</comment>
<evidence type="ECO:0000256" key="3">
    <source>
        <dbReference type="ARBA" id="ARBA00022692"/>
    </source>
</evidence>
<keyword evidence="10" id="KW-1185">Reference proteome</keyword>
<evidence type="ECO:0000313" key="9">
    <source>
        <dbReference type="EMBL" id="RSH90993.1"/>
    </source>
</evidence>
<keyword evidence="3 8" id="KW-0812">Transmembrane</keyword>
<organism evidence="9 10">
    <name type="scientific">Saitozyma podzolica</name>
    <dbReference type="NCBI Taxonomy" id="1890683"/>
    <lineage>
        <taxon>Eukaryota</taxon>
        <taxon>Fungi</taxon>
        <taxon>Dikarya</taxon>
        <taxon>Basidiomycota</taxon>
        <taxon>Agaricomycotina</taxon>
        <taxon>Tremellomycetes</taxon>
        <taxon>Tremellales</taxon>
        <taxon>Trimorphomycetaceae</taxon>
        <taxon>Saitozyma</taxon>
    </lineage>
</organism>
<evidence type="ECO:0000256" key="4">
    <source>
        <dbReference type="ARBA" id="ARBA00022989"/>
    </source>
</evidence>
<feature type="region of interest" description="Disordered" evidence="7">
    <location>
        <begin position="242"/>
        <end position="261"/>
    </location>
</feature>
<keyword evidence="5" id="KW-0406">Ion transport</keyword>
<evidence type="ECO:0000313" key="10">
    <source>
        <dbReference type="Proteomes" id="UP000279259"/>
    </source>
</evidence>
<feature type="transmembrane region" description="Helical" evidence="8">
    <location>
        <begin position="104"/>
        <end position="122"/>
    </location>
</feature>
<keyword evidence="2" id="KW-0813">Transport</keyword>
<feature type="compositionally biased region" description="Polar residues" evidence="7">
    <location>
        <begin position="274"/>
        <end position="296"/>
    </location>
</feature>
<dbReference type="EMBL" id="RSCD01000009">
    <property type="protein sequence ID" value="RSH90993.1"/>
    <property type="molecule type" value="Genomic_DNA"/>
</dbReference>
<sequence length="651" mass="70097">MESSSSPSKTPDGQPEGEGKSSRGKTVTNTLNTMALPITTLSSLLTLQDDEDHKPRLSKISWLPDILVFHSSIIPTVLGPVLSVSLFAASVAVAALMWGKEVGLTNNVVPLLSVVVGLLLVFRNSSAYERYAEGRKDFTSLISNARNLSRITWVSVCVPPPPTDGSPPSITRAKLTEEKKRLIRLAVAFVIATKHHLRAEGGVHHDDLKGLLPDHLAGASLRQLRTANAASNQASNHITEDHLTSSPLGLHTPLPPSPSVRSFLLNDEEASLGLPTSTSPGLRHSPSVSSGMRNSPSPLPQSPTSERSHLSLPRSAIDRIKHPRAALKRRPTNVRIVMPQGYEEHARTHAHDRTLPPHMVGVSDGGKKRMDERTPLIKPGVKPDVRRTPEDVRVAAETIKRAEIGLGRMVELGLPLIINRVPADRSAAHTRSAGPSSDGGAWAASKLLGRRYVVASRDDCVAVARPSADGTGHERDAGVGAVDDGPAGCDGEDCVGPSSHFRVIQSPTIRIASPPADTPVSRKDFCAVLTLLSQTPLPVIFGVHLKQTVTLFLCILPFTLVDLMGWKMVVIVTCCAFTMMGVEHIAAQVEMPFGTDPCDLNLDLFCTELLCECEAILERLPEGDEDEHDIFLRSAEQADIDEWADDGADGE</sequence>
<evidence type="ECO:0000256" key="7">
    <source>
        <dbReference type="SAM" id="MobiDB-lite"/>
    </source>
</evidence>
<dbReference type="Proteomes" id="UP000279259">
    <property type="component" value="Unassembled WGS sequence"/>
</dbReference>
<dbReference type="GO" id="GO:0005254">
    <property type="term" value="F:chloride channel activity"/>
    <property type="evidence" value="ECO:0007669"/>
    <property type="project" value="InterPro"/>
</dbReference>
<evidence type="ECO:0000256" key="6">
    <source>
        <dbReference type="ARBA" id="ARBA00023136"/>
    </source>
</evidence>
<gene>
    <name evidence="9" type="ORF">EHS25_010169</name>
</gene>
<evidence type="ECO:0000256" key="1">
    <source>
        <dbReference type="ARBA" id="ARBA00004141"/>
    </source>
</evidence>